<dbReference type="GO" id="GO:0005886">
    <property type="term" value="C:plasma membrane"/>
    <property type="evidence" value="ECO:0007669"/>
    <property type="project" value="UniProtKB-SubCell"/>
</dbReference>
<feature type="domain" description="Histidine kinase" evidence="19">
    <location>
        <begin position="444"/>
        <end position="668"/>
    </location>
</feature>
<keyword evidence="11" id="KW-1133">Transmembrane helix</keyword>
<evidence type="ECO:0000256" key="17">
    <source>
        <dbReference type="PROSITE-ProRule" id="PRU00169"/>
    </source>
</evidence>
<dbReference type="SMART" id="SM00448">
    <property type="entry name" value="REC"/>
    <property type="match status" value="1"/>
</dbReference>
<dbReference type="SMART" id="SM00091">
    <property type="entry name" value="PAS"/>
    <property type="match status" value="2"/>
</dbReference>
<dbReference type="GO" id="GO:0005524">
    <property type="term" value="F:ATP binding"/>
    <property type="evidence" value="ECO:0007669"/>
    <property type="project" value="UniProtKB-KW"/>
</dbReference>
<dbReference type="SUPFAM" id="SSF52172">
    <property type="entry name" value="CheY-like"/>
    <property type="match status" value="1"/>
</dbReference>
<dbReference type="SUPFAM" id="SSF55874">
    <property type="entry name" value="ATPase domain of HSP90 chaperone/DNA topoisomerase II/histidine kinase"/>
    <property type="match status" value="1"/>
</dbReference>
<dbReference type="SMART" id="SM00086">
    <property type="entry name" value="PAC"/>
    <property type="match status" value="3"/>
</dbReference>
<dbReference type="InterPro" id="IPR011006">
    <property type="entry name" value="CheY-like_superfamily"/>
</dbReference>
<dbReference type="Proteomes" id="UP000295341">
    <property type="component" value="Unassembled WGS sequence"/>
</dbReference>
<dbReference type="InterPro" id="IPR036641">
    <property type="entry name" value="HPT_dom_sf"/>
</dbReference>
<keyword evidence="13" id="KW-0472">Membrane</keyword>
<dbReference type="InterPro" id="IPR000700">
    <property type="entry name" value="PAS-assoc_C"/>
</dbReference>
<keyword evidence="7" id="KW-0812">Transmembrane</keyword>
<dbReference type="InterPro" id="IPR035965">
    <property type="entry name" value="PAS-like_dom_sf"/>
</dbReference>
<evidence type="ECO:0000256" key="7">
    <source>
        <dbReference type="ARBA" id="ARBA00022692"/>
    </source>
</evidence>
<evidence type="ECO:0000256" key="1">
    <source>
        <dbReference type="ARBA" id="ARBA00000085"/>
    </source>
</evidence>
<dbReference type="CDD" id="cd00130">
    <property type="entry name" value="PAS"/>
    <property type="match status" value="3"/>
</dbReference>
<evidence type="ECO:0000256" key="14">
    <source>
        <dbReference type="ARBA" id="ARBA00064003"/>
    </source>
</evidence>
<feature type="domain" description="PAS" evidence="21">
    <location>
        <begin position="158"/>
        <end position="225"/>
    </location>
</feature>
<dbReference type="EMBL" id="SOBT01000009">
    <property type="protein sequence ID" value="TDU28212.1"/>
    <property type="molecule type" value="Genomic_DNA"/>
</dbReference>
<dbReference type="PROSITE" id="PS50894">
    <property type="entry name" value="HPT"/>
    <property type="match status" value="1"/>
</dbReference>
<keyword evidence="6" id="KW-0808">Transferase</keyword>
<evidence type="ECO:0000256" key="4">
    <source>
        <dbReference type="ARBA" id="ARBA00022475"/>
    </source>
</evidence>
<evidence type="ECO:0000259" key="20">
    <source>
        <dbReference type="PROSITE" id="PS50110"/>
    </source>
</evidence>
<dbReference type="InterPro" id="IPR013655">
    <property type="entry name" value="PAS_fold_3"/>
</dbReference>
<feature type="domain" description="HPt" evidence="23">
    <location>
        <begin position="857"/>
        <end position="956"/>
    </location>
</feature>
<dbReference type="Gene3D" id="1.20.120.160">
    <property type="entry name" value="HPT domain"/>
    <property type="match status" value="1"/>
</dbReference>
<feature type="domain" description="PAC" evidence="22">
    <location>
        <begin position="106"/>
        <end position="157"/>
    </location>
</feature>
<evidence type="ECO:0000256" key="13">
    <source>
        <dbReference type="ARBA" id="ARBA00023136"/>
    </source>
</evidence>
<comment type="subcellular location">
    <subcellularLocation>
        <location evidence="2">Cell membrane</location>
        <topology evidence="2">Multi-pass membrane protein</topology>
    </subcellularLocation>
</comment>
<reference evidence="24 25" key="1">
    <citation type="submission" date="2019-03" db="EMBL/GenBank/DDBJ databases">
        <title>Genomic Encyclopedia of Type Strains, Phase IV (KMG-IV): sequencing the most valuable type-strain genomes for metagenomic binning, comparative biology and taxonomic classification.</title>
        <authorList>
            <person name="Goeker M."/>
        </authorList>
    </citation>
    <scope>NUCLEOTIDE SEQUENCE [LARGE SCALE GENOMIC DNA]</scope>
    <source>
        <strain evidence="24 25">DSM 26377</strain>
    </source>
</reference>
<dbReference type="CDD" id="cd17546">
    <property type="entry name" value="REC_hyHK_CKI1_RcsC-like"/>
    <property type="match status" value="1"/>
</dbReference>
<dbReference type="PRINTS" id="PR00344">
    <property type="entry name" value="BCTRLSENSOR"/>
</dbReference>
<evidence type="ECO:0000256" key="16">
    <source>
        <dbReference type="PROSITE-ProRule" id="PRU00110"/>
    </source>
</evidence>
<keyword evidence="25" id="KW-1185">Reference proteome</keyword>
<dbReference type="EC" id="2.7.13.3" evidence="3"/>
<dbReference type="InterPro" id="IPR036097">
    <property type="entry name" value="HisK_dim/P_sf"/>
</dbReference>
<name>A0A4S3K0R0_9GAMM</name>
<dbReference type="PANTHER" id="PTHR45339:SF1">
    <property type="entry name" value="HYBRID SIGNAL TRANSDUCTION HISTIDINE KINASE J"/>
    <property type="match status" value="1"/>
</dbReference>
<dbReference type="AlphaFoldDB" id="A0A4S3K0R0"/>
<dbReference type="InterPro" id="IPR001610">
    <property type="entry name" value="PAC"/>
</dbReference>
<keyword evidence="9" id="KW-0418">Kinase</keyword>
<evidence type="ECO:0000256" key="18">
    <source>
        <dbReference type="SAM" id="Coils"/>
    </source>
</evidence>
<evidence type="ECO:0000259" key="19">
    <source>
        <dbReference type="PROSITE" id="PS50109"/>
    </source>
</evidence>
<keyword evidence="4" id="KW-1003">Cell membrane</keyword>
<evidence type="ECO:0000259" key="23">
    <source>
        <dbReference type="PROSITE" id="PS50894"/>
    </source>
</evidence>
<dbReference type="Gene3D" id="1.10.287.130">
    <property type="match status" value="1"/>
</dbReference>
<dbReference type="PROSITE" id="PS50110">
    <property type="entry name" value="RESPONSE_REGULATORY"/>
    <property type="match status" value="1"/>
</dbReference>
<dbReference type="NCBIfam" id="TIGR00229">
    <property type="entry name" value="sensory_box"/>
    <property type="match status" value="3"/>
</dbReference>
<evidence type="ECO:0000256" key="8">
    <source>
        <dbReference type="ARBA" id="ARBA00022741"/>
    </source>
</evidence>
<evidence type="ECO:0000256" key="9">
    <source>
        <dbReference type="ARBA" id="ARBA00022777"/>
    </source>
</evidence>
<evidence type="ECO:0000256" key="10">
    <source>
        <dbReference type="ARBA" id="ARBA00022840"/>
    </source>
</evidence>
<dbReference type="InterPro" id="IPR001789">
    <property type="entry name" value="Sig_transdc_resp-reg_receiver"/>
</dbReference>
<sequence length="1029" mass="112677">MDKAATPPGIHWKNAADRGLRDEDEARLIGLRDLAGEVPIVLFSQVEYPDGGFRFHFIGGSVLPIFGVTAEQIYADGMVMLTRIHADDRPAFQQAYLRAKTALEPMSLDVRVLGASGEARWVRDYCKPVRQDDGSLLWTGYAVDIHEQVLARQAVEATERRIRDITESLPGVVFEIHHFPDGTRRTEFLTEGSQSVYGVAREEAMRDANAILSRVHPEDLENMRNDYLGNPESRTASVTDFRFHRPDGEWRWLRTNAARRQGEGGVVRSIGLTVDVTESKHIEQALAQAKNAAEAAERRIRDITESLPGVVYETQYHPKEGSRTVYVTDGAQDLYGISSSEVLRDNTALTRLIPLEDRARLLKEFQRSFTQSGPMSSDFRILKPDGELRWVRTHSSRREMEGGSMRWIGHSVDVTEEKRVERELAQAKLAAESASRAKSEFLANMSHEIRTPMNAILSFAYLGLRADPPPKLREYLARIESSAKTLLDLINDVLDLSKVEAGKLELERAPFALSQVLDNIESVVGLRAQEKGLVFQIELDPAVPKALVGDALRLGQILLNLGGNAVKFTHEGAVLITVGLAPDAAAAGGSVRLEFCVRDTGIGLTSEQAGKLFQAFMQADSSTSREFGGTGLGLSICKRLVEMMGGDIRVESEPGVGSTFRFTASFALADGKVEVRAARTDGVDLHGLSVLVTDDHDVNRQVVRELLDSVGVSTTLAASGQEAIEITRTQRFDAIFMDMRMPGMDGLEATRRIREQEGRGHRTPIIALTANVMAPDRERCLTAGMDDFVGKPIAVDELFSTLARWTGREEDEEASTATRAVWSVAPRAANVAGTDPETSGAPLPEFDFETARKRFGTRPELYDHLANDFLAGEDLIGRLRAEVAAGRLQAAGIAAHTLKGFAAQVGALRVARQASRIEAALDAGNTASIDVGALERALIAARAALRQRQQTATVARVSADLDRVPALAAELLRRLEADDDSAWDAFEDLQAVLPDGERKANAAVGKLIANLDYAQALALWRQMHLADGA</sequence>
<dbReference type="Pfam" id="PF02518">
    <property type="entry name" value="HATPase_c"/>
    <property type="match status" value="1"/>
</dbReference>
<feature type="modified residue" description="4-aspartylphosphate" evidence="17">
    <location>
        <position position="738"/>
    </location>
</feature>
<evidence type="ECO:0000259" key="22">
    <source>
        <dbReference type="PROSITE" id="PS50113"/>
    </source>
</evidence>
<organism evidence="24 25">
    <name type="scientific">Panacagrimonas perspica</name>
    <dbReference type="NCBI Taxonomy" id="381431"/>
    <lineage>
        <taxon>Bacteria</taxon>
        <taxon>Pseudomonadati</taxon>
        <taxon>Pseudomonadota</taxon>
        <taxon>Gammaproteobacteria</taxon>
        <taxon>Nevskiales</taxon>
        <taxon>Nevskiaceae</taxon>
        <taxon>Panacagrimonas</taxon>
    </lineage>
</organism>
<dbReference type="GO" id="GO:0000155">
    <property type="term" value="F:phosphorelay sensor kinase activity"/>
    <property type="evidence" value="ECO:0007669"/>
    <property type="project" value="InterPro"/>
</dbReference>
<evidence type="ECO:0000256" key="2">
    <source>
        <dbReference type="ARBA" id="ARBA00004651"/>
    </source>
</evidence>
<dbReference type="Gene3D" id="3.40.50.2300">
    <property type="match status" value="1"/>
</dbReference>
<evidence type="ECO:0000256" key="6">
    <source>
        <dbReference type="ARBA" id="ARBA00022679"/>
    </source>
</evidence>
<evidence type="ECO:0000313" key="24">
    <source>
        <dbReference type="EMBL" id="TDU28212.1"/>
    </source>
</evidence>
<accession>A0A4S3K0R0</accession>
<evidence type="ECO:0000259" key="21">
    <source>
        <dbReference type="PROSITE" id="PS50112"/>
    </source>
</evidence>
<dbReference type="FunFam" id="3.30.565.10:FF:000010">
    <property type="entry name" value="Sensor histidine kinase RcsC"/>
    <property type="match status" value="1"/>
</dbReference>
<dbReference type="SMART" id="SM00387">
    <property type="entry name" value="HATPase_c"/>
    <property type="match status" value="1"/>
</dbReference>
<dbReference type="Pfam" id="PF00072">
    <property type="entry name" value="Response_reg"/>
    <property type="match status" value="1"/>
</dbReference>
<evidence type="ECO:0000256" key="12">
    <source>
        <dbReference type="ARBA" id="ARBA00023012"/>
    </source>
</evidence>
<keyword evidence="10" id="KW-0067">ATP-binding</keyword>
<dbReference type="InterPro" id="IPR003661">
    <property type="entry name" value="HisK_dim/P_dom"/>
</dbReference>
<evidence type="ECO:0000256" key="11">
    <source>
        <dbReference type="ARBA" id="ARBA00022989"/>
    </source>
</evidence>
<keyword evidence="5 17" id="KW-0597">Phosphoprotein</keyword>
<dbReference type="PANTHER" id="PTHR45339">
    <property type="entry name" value="HYBRID SIGNAL TRANSDUCTION HISTIDINE KINASE J"/>
    <property type="match status" value="1"/>
</dbReference>
<protein>
    <recommendedName>
        <fullName evidence="15">Sensory/regulatory protein RpfC</fullName>
        <ecNumber evidence="3">2.7.13.3</ecNumber>
    </recommendedName>
</protein>
<dbReference type="InterPro" id="IPR003594">
    <property type="entry name" value="HATPase_dom"/>
</dbReference>
<gene>
    <name evidence="24" type="ORF">DFR24_2577</name>
</gene>
<dbReference type="InterPro" id="IPR005467">
    <property type="entry name" value="His_kinase_dom"/>
</dbReference>
<evidence type="ECO:0000313" key="25">
    <source>
        <dbReference type="Proteomes" id="UP000295341"/>
    </source>
</evidence>
<dbReference type="FunFam" id="1.10.287.130:FF:000002">
    <property type="entry name" value="Two-component osmosensing histidine kinase"/>
    <property type="match status" value="1"/>
</dbReference>
<comment type="caution">
    <text evidence="24">The sequence shown here is derived from an EMBL/GenBank/DDBJ whole genome shotgun (WGS) entry which is preliminary data.</text>
</comment>
<keyword evidence="18" id="KW-0175">Coiled coil</keyword>
<evidence type="ECO:0000256" key="3">
    <source>
        <dbReference type="ARBA" id="ARBA00012438"/>
    </source>
</evidence>
<comment type="subunit">
    <text evidence="14">At low DSF concentrations, interacts with RpfF.</text>
</comment>
<dbReference type="Gene3D" id="3.30.565.10">
    <property type="entry name" value="Histidine kinase-like ATPase, C-terminal domain"/>
    <property type="match status" value="1"/>
</dbReference>
<feature type="modified residue" description="Phosphohistidine" evidence="16">
    <location>
        <position position="896"/>
    </location>
</feature>
<dbReference type="InterPro" id="IPR000014">
    <property type="entry name" value="PAS"/>
</dbReference>
<dbReference type="InterPro" id="IPR008207">
    <property type="entry name" value="Sig_transdc_His_kin_Hpt_dom"/>
</dbReference>
<dbReference type="SUPFAM" id="SSF47226">
    <property type="entry name" value="Histidine-containing phosphotransfer domain, HPT domain"/>
    <property type="match status" value="1"/>
</dbReference>
<dbReference type="SUPFAM" id="SSF55785">
    <property type="entry name" value="PYP-like sensor domain (PAS domain)"/>
    <property type="match status" value="3"/>
</dbReference>
<dbReference type="SUPFAM" id="SSF47384">
    <property type="entry name" value="Homodimeric domain of signal transducing histidine kinase"/>
    <property type="match status" value="1"/>
</dbReference>
<dbReference type="InterPro" id="IPR036890">
    <property type="entry name" value="HATPase_C_sf"/>
</dbReference>
<dbReference type="Pfam" id="PF08447">
    <property type="entry name" value="PAS_3"/>
    <property type="match status" value="3"/>
</dbReference>
<dbReference type="RefSeq" id="WP_133881786.1">
    <property type="nucleotide sequence ID" value="NZ_MWIN01000027.1"/>
</dbReference>
<keyword evidence="12" id="KW-0902">Two-component regulatory system</keyword>
<keyword evidence="8" id="KW-0547">Nucleotide-binding</keyword>
<dbReference type="CDD" id="cd16922">
    <property type="entry name" value="HATPase_EvgS-ArcB-TorS-like"/>
    <property type="match status" value="1"/>
</dbReference>
<dbReference type="PROSITE" id="PS50112">
    <property type="entry name" value="PAS"/>
    <property type="match status" value="2"/>
</dbReference>
<proteinExistence type="predicted"/>
<evidence type="ECO:0000256" key="5">
    <source>
        <dbReference type="ARBA" id="ARBA00022553"/>
    </source>
</evidence>
<dbReference type="PROSITE" id="PS50113">
    <property type="entry name" value="PAC"/>
    <property type="match status" value="3"/>
</dbReference>
<dbReference type="SMART" id="SM00388">
    <property type="entry name" value="HisKA"/>
    <property type="match status" value="1"/>
</dbReference>
<feature type="coiled-coil region" evidence="18">
    <location>
        <begin position="279"/>
        <end position="306"/>
    </location>
</feature>
<evidence type="ECO:0000256" key="15">
    <source>
        <dbReference type="ARBA" id="ARBA00068150"/>
    </source>
</evidence>
<feature type="domain" description="PAC" evidence="22">
    <location>
        <begin position="375"/>
        <end position="426"/>
    </location>
</feature>
<dbReference type="Pfam" id="PF00512">
    <property type="entry name" value="HisKA"/>
    <property type="match status" value="1"/>
</dbReference>
<comment type="catalytic activity">
    <reaction evidence="1">
        <text>ATP + protein L-histidine = ADP + protein N-phospho-L-histidine.</text>
        <dbReference type="EC" id="2.7.13.3"/>
    </reaction>
</comment>
<feature type="domain" description="Response regulatory" evidence="20">
    <location>
        <begin position="689"/>
        <end position="806"/>
    </location>
</feature>
<feature type="domain" description="PAS" evidence="21">
    <location>
        <begin position="296"/>
        <end position="372"/>
    </location>
</feature>
<feature type="domain" description="PAC" evidence="22">
    <location>
        <begin position="237"/>
        <end position="288"/>
    </location>
</feature>
<dbReference type="CDD" id="cd00082">
    <property type="entry name" value="HisKA"/>
    <property type="match status" value="1"/>
</dbReference>
<dbReference type="Gene3D" id="3.30.450.20">
    <property type="entry name" value="PAS domain"/>
    <property type="match status" value="3"/>
</dbReference>
<dbReference type="InterPro" id="IPR004358">
    <property type="entry name" value="Sig_transdc_His_kin-like_C"/>
</dbReference>
<dbReference type="PROSITE" id="PS50109">
    <property type="entry name" value="HIS_KIN"/>
    <property type="match status" value="1"/>
</dbReference>
<dbReference type="OrthoDB" id="9810730at2"/>
<dbReference type="Pfam" id="PF01627">
    <property type="entry name" value="Hpt"/>
    <property type="match status" value="1"/>
</dbReference>